<feature type="binding site" evidence="6">
    <location>
        <position position="93"/>
    </location>
    <ligand>
        <name>Mg(2+)</name>
        <dbReference type="ChEBI" id="CHEBI:18420"/>
    </ligand>
</feature>
<evidence type="ECO:0000313" key="9">
    <source>
        <dbReference type="Proteomes" id="UP000678243"/>
    </source>
</evidence>
<keyword evidence="4 6" id="KW-0378">Hydrolase</keyword>
<dbReference type="EC" id="3.1.-.-" evidence="6"/>
<comment type="function">
    <text evidence="6">Toxic component of a toxin-antitoxin (TA) system. An RNase.</text>
</comment>
<dbReference type="Proteomes" id="UP000678243">
    <property type="component" value="Unassembled WGS sequence"/>
</dbReference>
<evidence type="ECO:0000256" key="5">
    <source>
        <dbReference type="ARBA" id="ARBA00022842"/>
    </source>
</evidence>
<keyword evidence="9" id="KW-1185">Reference proteome</keyword>
<evidence type="ECO:0000256" key="1">
    <source>
        <dbReference type="ARBA" id="ARBA00022649"/>
    </source>
</evidence>
<feature type="binding site" evidence="6">
    <location>
        <position position="5"/>
    </location>
    <ligand>
        <name>Mg(2+)</name>
        <dbReference type="ChEBI" id="CHEBI:18420"/>
    </ligand>
</feature>
<dbReference type="InterPro" id="IPR002716">
    <property type="entry name" value="PIN_dom"/>
</dbReference>
<keyword evidence="2 6" id="KW-0540">Nuclease</keyword>
<proteinExistence type="inferred from homology"/>
<name>A0ABS5IMM2_9MICO</name>
<evidence type="ECO:0000256" key="6">
    <source>
        <dbReference type="HAMAP-Rule" id="MF_00265"/>
    </source>
</evidence>
<keyword evidence="1 6" id="KW-1277">Toxin-antitoxin system</keyword>
<protein>
    <recommendedName>
        <fullName evidence="6">Ribonuclease VapC</fullName>
        <shortName evidence="6">RNase VapC</shortName>
        <ecNumber evidence="6">3.1.-.-</ecNumber>
    </recommendedName>
    <alternativeName>
        <fullName evidence="6">Toxin VapC</fullName>
    </alternativeName>
</protein>
<sequence length="138" mass="14936">MIYLDSCILIYALEDRGRRGEAVRRALAGVEVEVASSALALQECLVGPMRERNAELRDRYLAMFDHITMVDLEASVFVRAAELRADFGLKTPDAIHLAAAQVSGCAELWTNDRRLAAASHGLAVDIVAAGLPGEGRGR</sequence>
<evidence type="ECO:0000256" key="4">
    <source>
        <dbReference type="ARBA" id="ARBA00022801"/>
    </source>
</evidence>
<reference evidence="8 9" key="1">
    <citation type="submission" date="2021-04" db="EMBL/GenBank/DDBJ databases">
        <title>Whole genome analysis of root endophytic bacterium Microbacterium paraoxydans ku-mp colonizing RP-bio226 rice variety.</title>
        <authorList>
            <person name="Ulaganathan K."/>
            <person name="Latha B."/>
        </authorList>
    </citation>
    <scope>NUCLEOTIDE SEQUENCE [LARGE SCALE GENOMIC DNA]</scope>
    <source>
        <strain evidence="9">ku-mp</strain>
    </source>
</reference>
<evidence type="ECO:0000313" key="8">
    <source>
        <dbReference type="EMBL" id="MBS0024178.1"/>
    </source>
</evidence>
<feature type="domain" description="PIN" evidence="7">
    <location>
        <begin position="2"/>
        <end position="118"/>
    </location>
</feature>
<dbReference type="Pfam" id="PF01850">
    <property type="entry name" value="PIN"/>
    <property type="match status" value="1"/>
</dbReference>
<dbReference type="HAMAP" id="MF_00265">
    <property type="entry name" value="VapC_Nob1"/>
    <property type="match status" value="1"/>
</dbReference>
<accession>A0ABS5IMM2</accession>
<keyword evidence="3 6" id="KW-0479">Metal-binding</keyword>
<keyword evidence="6" id="KW-0800">Toxin</keyword>
<dbReference type="SUPFAM" id="SSF88723">
    <property type="entry name" value="PIN domain-like"/>
    <property type="match status" value="1"/>
</dbReference>
<organism evidence="8 9">
    <name type="scientific">Microbacterium paraoxydans</name>
    <dbReference type="NCBI Taxonomy" id="199592"/>
    <lineage>
        <taxon>Bacteria</taxon>
        <taxon>Bacillati</taxon>
        <taxon>Actinomycetota</taxon>
        <taxon>Actinomycetes</taxon>
        <taxon>Micrococcales</taxon>
        <taxon>Microbacteriaceae</taxon>
        <taxon>Microbacterium</taxon>
    </lineage>
</organism>
<gene>
    <name evidence="6" type="primary">vapC</name>
    <name evidence="8" type="ORF">KE274_08630</name>
</gene>
<comment type="caution">
    <text evidence="8">The sequence shown here is derived from an EMBL/GenBank/DDBJ whole genome shotgun (WGS) entry which is preliminary data.</text>
</comment>
<evidence type="ECO:0000259" key="7">
    <source>
        <dbReference type="Pfam" id="PF01850"/>
    </source>
</evidence>
<comment type="similarity">
    <text evidence="6">Belongs to the PINc/VapC protein family.</text>
</comment>
<evidence type="ECO:0000256" key="3">
    <source>
        <dbReference type="ARBA" id="ARBA00022723"/>
    </source>
</evidence>
<comment type="cofactor">
    <cofactor evidence="6">
        <name>Mg(2+)</name>
        <dbReference type="ChEBI" id="CHEBI:18420"/>
    </cofactor>
</comment>
<dbReference type="RefSeq" id="WP_211542817.1">
    <property type="nucleotide sequence ID" value="NZ_JAGTUK010000002.1"/>
</dbReference>
<dbReference type="CDD" id="cd09874">
    <property type="entry name" value="PIN_MT3492-like"/>
    <property type="match status" value="1"/>
</dbReference>
<dbReference type="InterPro" id="IPR022907">
    <property type="entry name" value="VapC_family"/>
</dbReference>
<dbReference type="Gene3D" id="3.40.50.1010">
    <property type="entry name" value="5'-nuclease"/>
    <property type="match status" value="1"/>
</dbReference>
<dbReference type="InterPro" id="IPR029060">
    <property type="entry name" value="PIN-like_dom_sf"/>
</dbReference>
<dbReference type="EMBL" id="JAGTUK010000002">
    <property type="protein sequence ID" value="MBS0024178.1"/>
    <property type="molecule type" value="Genomic_DNA"/>
</dbReference>
<keyword evidence="5 6" id="KW-0460">Magnesium</keyword>
<evidence type="ECO:0000256" key="2">
    <source>
        <dbReference type="ARBA" id="ARBA00022722"/>
    </source>
</evidence>